<dbReference type="GO" id="GO:0005789">
    <property type="term" value="C:endoplasmic reticulum membrane"/>
    <property type="evidence" value="ECO:0007669"/>
    <property type="project" value="UniProtKB-SubCell"/>
</dbReference>
<evidence type="ECO:0000256" key="19">
    <source>
        <dbReference type="ARBA" id="ARBA00023170"/>
    </source>
</evidence>
<protein>
    <recommendedName>
        <fullName evidence="25">Receptor kinase-like protein Xa21</fullName>
        <ecNumber evidence="5">2.7.11.1</ecNumber>
    </recommendedName>
</protein>
<dbReference type="FunFam" id="3.80.10.10:FF:000095">
    <property type="entry name" value="LRR receptor-like serine/threonine-protein kinase GSO1"/>
    <property type="match status" value="1"/>
</dbReference>
<dbReference type="GO" id="GO:0004674">
    <property type="term" value="F:protein serine/threonine kinase activity"/>
    <property type="evidence" value="ECO:0007669"/>
    <property type="project" value="UniProtKB-KW"/>
</dbReference>
<evidence type="ECO:0000256" key="5">
    <source>
        <dbReference type="ARBA" id="ARBA00012513"/>
    </source>
</evidence>
<evidence type="ECO:0000256" key="3">
    <source>
        <dbReference type="ARBA" id="ARBA00004479"/>
    </source>
</evidence>
<feature type="chain" id="PRO_5005528346" description="Receptor kinase-like protein Xa21" evidence="28">
    <location>
        <begin position="20"/>
        <end position="1018"/>
    </location>
</feature>
<dbReference type="AlphaFoldDB" id="A0A0K9PX43"/>
<evidence type="ECO:0000259" key="29">
    <source>
        <dbReference type="PROSITE" id="PS50011"/>
    </source>
</evidence>
<dbReference type="GO" id="GO:0005886">
    <property type="term" value="C:plasma membrane"/>
    <property type="evidence" value="ECO:0007669"/>
    <property type="project" value="UniProtKB-SubCell"/>
</dbReference>
<dbReference type="PRINTS" id="PR00019">
    <property type="entry name" value="LEURICHRPT"/>
</dbReference>
<evidence type="ECO:0000256" key="8">
    <source>
        <dbReference type="ARBA" id="ARBA00022553"/>
    </source>
</evidence>
<keyword evidence="13" id="KW-0677">Repeat</keyword>
<evidence type="ECO:0000256" key="25">
    <source>
        <dbReference type="ARBA" id="ARBA00072040"/>
    </source>
</evidence>
<dbReference type="Pfam" id="PF00560">
    <property type="entry name" value="LRR_1"/>
    <property type="match status" value="8"/>
</dbReference>
<accession>A0A0K9PX43</accession>
<comment type="catalytic activity">
    <reaction evidence="22">
        <text>L-seryl-[protein] + ATP = O-phospho-L-seryl-[protein] + ADP + H(+)</text>
        <dbReference type="Rhea" id="RHEA:17989"/>
        <dbReference type="Rhea" id="RHEA-COMP:9863"/>
        <dbReference type="Rhea" id="RHEA-COMP:11604"/>
        <dbReference type="ChEBI" id="CHEBI:15378"/>
        <dbReference type="ChEBI" id="CHEBI:29999"/>
        <dbReference type="ChEBI" id="CHEBI:30616"/>
        <dbReference type="ChEBI" id="CHEBI:83421"/>
        <dbReference type="ChEBI" id="CHEBI:456216"/>
        <dbReference type="EC" id="2.7.11.1"/>
    </reaction>
</comment>
<name>A0A0K9PX43_ZOSMR</name>
<dbReference type="Gene3D" id="3.80.10.10">
    <property type="entry name" value="Ribonuclease Inhibitor"/>
    <property type="match status" value="4"/>
</dbReference>
<evidence type="ECO:0000256" key="1">
    <source>
        <dbReference type="ARBA" id="ARBA00004162"/>
    </source>
</evidence>
<evidence type="ECO:0000256" key="23">
    <source>
        <dbReference type="ARBA" id="ARBA00054320"/>
    </source>
</evidence>
<comment type="subcellular location">
    <subcellularLocation>
        <location evidence="1">Cell membrane</location>
        <topology evidence="1">Single-pass membrane protein</topology>
    </subcellularLocation>
    <subcellularLocation>
        <location evidence="2">Endoplasmic reticulum membrane</location>
        <topology evidence="2">Single-pass membrane protein</topology>
    </subcellularLocation>
    <subcellularLocation>
        <location evidence="3">Membrane</location>
        <topology evidence="3">Single-pass type I membrane protein</topology>
    </subcellularLocation>
</comment>
<keyword evidence="9" id="KW-0433">Leucine-rich repeat</keyword>
<dbReference type="InterPro" id="IPR017441">
    <property type="entry name" value="Protein_kinase_ATP_BS"/>
</dbReference>
<evidence type="ECO:0000256" key="6">
    <source>
        <dbReference type="ARBA" id="ARBA00022475"/>
    </source>
</evidence>
<dbReference type="PROSITE" id="PS00107">
    <property type="entry name" value="PROTEIN_KINASE_ATP"/>
    <property type="match status" value="1"/>
</dbReference>
<dbReference type="InterPro" id="IPR003591">
    <property type="entry name" value="Leu-rich_rpt_typical-subtyp"/>
</dbReference>
<evidence type="ECO:0000256" key="28">
    <source>
        <dbReference type="SAM" id="SignalP"/>
    </source>
</evidence>
<dbReference type="SUPFAM" id="SSF52058">
    <property type="entry name" value="L domain-like"/>
    <property type="match status" value="1"/>
</dbReference>
<keyword evidence="16 26" id="KW-0067">ATP-binding</keyword>
<dbReference type="OrthoDB" id="676979at2759"/>
<keyword evidence="6" id="KW-1003">Cell membrane</keyword>
<dbReference type="SMART" id="SM00220">
    <property type="entry name" value="S_TKc"/>
    <property type="match status" value="1"/>
</dbReference>
<dbReference type="Proteomes" id="UP000036987">
    <property type="component" value="Unassembled WGS sequence"/>
</dbReference>
<dbReference type="EC" id="2.7.11.1" evidence="5"/>
<comment type="similarity">
    <text evidence="4">Belongs to the protein kinase superfamily. Ser/Thr protein kinase family.</text>
</comment>
<keyword evidence="20" id="KW-0325">Glycoprotein</keyword>
<evidence type="ECO:0000256" key="27">
    <source>
        <dbReference type="SAM" id="Phobius"/>
    </source>
</evidence>
<evidence type="ECO:0000256" key="24">
    <source>
        <dbReference type="ARBA" id="ARBA00056628"/>
    </source>
</evidence>
<keyword evidence="12 28" id="KW-0732">Signal</keyword>
<evidence type="ECO:0000256" key="14">
    <source>
        <dbReference type="ARBA" id="ARBA00022741"/>
    </source>
</evidence>
<evidence type="ECO:0000256" key="16">
    <source>
        <dbReference type="ARBA" id="ARBA00022840"/>
    </source>
</evidence>
<evidence type="ECO:0000256" key="17">
    <source>
        <dbReference type="ARBA" id="ARBA00022989"/>
    </source>
</evidence>
<comment type="function">
    <text evidence="24">The processed protein kinase Xa21 chain released by protein cleavage after X.oryzae pv. oryzae protein Ax21 detection translocates into the nucleus where it can bind and regulate WRKY62, a transcription factor. Confers resistance to the bacterial pathogen X.oryzae pv. oryzae (Xoo).</text>
</comment>
<feature type="transmembrane region" description="Helical" evidence="27">
    <location>
        <begin position="656"/>
        <end position="679"/>
    </location>
</feature>
<dbReference type="InterPro" id="IPR032675">
    <property type="entry name" value="LRR_dom_sf"/>
</dbReference>
<dbReference type="PROSITE" id="PS00108">
    <property type="entry name" value="PROTEIN_KINASE_ST"/>
    <property type="match status" value="1"/>
</dbReference>
<organism evidence="30 31">
    <name type="scientific">Zostera marina</name>
    <name type="common">Eelgrass</name>
    <dbReference type="NCBI Taxonomy" id="29655"/>
    <lineage>
        <taxon>Eukaryota</taxon>
        <taxon>Viridiplantae</taxon>
        <taxon>Streptophyta</taxon>
        <taxon>Embryophyta</taxon>
        <taxon>Tracheophyta</taxon>
        <taxon>Spermatophyta</taxon>
        <taxon>Magnoliopsida</taxon>
        <taxon>Liliopsida</taxon>
        <taxon>Zosteraceae</taxon>
        <taxon>Zostera</taxon>
    </lineage>
</organism>
<evidence type="ECO:0000256" key="2">
    <source>
        <dbReference type="ARBA" id="ARBA00004389"/>
    </source>
</evidence>
<dbReference type="PANTHER" id="PTHR27000">
    <property type="entry name" value="LEUCINE-RICH REPEAT RECEPTOR-LIKE PROTEIN KINASE FAMILY PROTEIN-RELATED"/>
    <property type="match status" value="1"/>
</dbReference>
<keyword evidence="18 27" id="KW-0472">Membrane</keyword>
<evidence type="ECO:0000256" key="20">
    <source>
        <dbReference type="ARBA" id="ARBA00023180"/>
    </source>
</evidence>
<dbReference type="SUPFAM" id="SSF56112">
    <property type="entry name" value="Protein kinase-like (PK-like)"/>
    <property type="match status" value="1"/>
</dbReference>
<evidence type="ECO:0000256" key="26">
    <source>
        <dbReference type="PROSITE-ProRule" id="PRU10141"/>
    </source>
</evidence>
<evidence type="ECO:0000256" key="21">
    <source>
        <dbReference type="ARBA" id="ARBA00047899"/>
    </source>
</evidence>
<keyword evidence="10" id="KW-0808">Transferase</keyword>
<dbReference type="STRING" id="29655.A0A0K9PX43"/>
<evidence type="ECO:0000256" key="13">
    <source>
        <dbReference type="ARBA" id="ARBA00022737"/>
    </source>
</evidence>
<evidence type="ECO:0000256" key="15">
    <source>
        <dbReference type="ARBA" id="ARBA00022777"/>
    </source>
</evidence>
<keyword evidence="31" id="KW-1185">Reference proteome</keyword>
<dbReference type="SMART" id="SM00369">
    <property type="entry name" value="LRR_TYP"/>
    <property type="match status" value="10"/>
</dbReference>
<dbReference type="OMA" id="PNTIRNC"/>
<dbReference type="InterPro" id="IPR011009">
    <property type="entry name" value="Kinase-like_dom_sf"/>
</dbReference>
<dbReference type="InterPro" id="IPR008271">
    <property type="entry name" value="Ser/Thr_kinase_AS"/>
</dbReference>
<evidence type="ECO:0000256" key="11">
    <source>
        <dbReference type="ARBA" id="ARBA00022692"/>
    </source>
</evidence>
<dbReference type="InterPro" id="IPR001611">
    <property type="entry name" value="Leu-rich_rpt"/>
</dbReference>
<evidence type="ECO:0000313" key="31">
    <source>
        <dbReference type="Proteomes" id="UP000036987"/>
    </source>
</evidence>
<keyword evidence="17 27" id="KW-1133">Transmembrane helix</keyword>
<evidence type="ECO:0000256" key="9">
    <source>
        <dbReference type="ARBA" id="ARBA00022614"/>
    </source>
</evidence>
<dbReference type="FunFam" id="1.10.510.10:FF:000358">
    <property type="entry name" value="Putative leucine-rich repeat receptor-like serine/threonine-protein kinase"/>
    <property type="match status" value="1"/>
</dbReference>
<dbReference type="Gene3D" id="1.10.510.10">
    <property type="entry name" value="Transferase(Phosphotransferase) domain 1"/>
    <property type="match status" value="1"/>
</dbReference>
<keyword evidence="11 27" id="KW-0812">Transmembrane</keyword>
<evidence type="ECO:0000256" key="22">
    <source>
        <dbReference type="ARBA" id="ARBA00048679"/>
    </source>
</evidence>
<feature type="domain" description="Protein kinase" evidence="29">
    <location>
        <begin position="718"/>
        <end position="1018"/>
    </location>
</feature>
<keyword evidence="8" id="KW-0597">Phosphoprotein</keyword>
<dbReference type="SUPFAM" id="SSF52047">
    <property type="entry name" value="RNI-like"/>
    <property type="match status" value="1"/>
</dbReference>
<gene>
    <name evidence="30" type="ORF">ZOSMA_15G01390</name>
</gene>
<dbReference type="FunFam" id="3.80.10.10:FF:000129">
    <property type="entry name" value="Leucine-rich repeat receptor-like kinase"/>
    <property type="match status" value="1"/>
</dbReference>
<dbReference type="FunFam" id="3.30.200.20:FF:000432">
    <property type="entry name" value="LRR receptor-like serine/threonine-protein kinase EFR"/>
    <property type="match status" value="1"/>
</dbReference>
<evidence type="ECO:0000256" key="18">
    <source>
        <dbReference type="ARBA" id="ARBA00023136"/>
    </source>
</evidence>
<evidence type="ECO:0000256" key="7">
    <source>
        <dbReference type="ARBA" id="ARBA00022527"/>
    </source>
</evidence>
<evidence type="ECO:0000256" key="12">
    <source>
        <dbReference type="ARBA" id="ARBA00022729"/>
    </source>
</evidence>
<keyword evidence="19 30" id="KW-0675">Receptor</keyword>
<dbReference type="Pfam" id="PF08263">
    <property type="entry name" value="LRRNT_2"/>
    <property type="match status" value="1"/>
</dbReference>
<dbReference type="InterPro" id="IPR013210">
    <property type="entry name" value="LRR_N_plant-typ"/>
</dbReference>
<dbReference type="Pfam" id="PF13855">
    <property type="entry name" value="LRR_8"/>
    <property type="match status" value="2"/>
</dbReference>
<keyword evidence="7" id="KW-0723">Serine/threonine-protein kinase</keyword>
<dbReference type="InterPro" id="IPR001245">
    <property type="entry name" value="Ser-Thr/Tyr_kinase_cat_dom"/>
</dbReference>
<dbReference type="Pfam" id="PF07714">
    <property type="entry name" value="PK_Tyr_Ser-Thr"/>
    <property type="match status" value="1"/>
</dbReference>
<dbReference type="FunFam" id="3.80.10.10:FF:000288">
    <property type="entry name" value="LRR receptor-like serine/threonine-protein kinase EFR"/>
    <property type="match status" value="1"/>
</dbReference>
<feature type="binding site" evidence="26">
    <location>
        <position position="752"/>
    </location>
    <ligand>
        <name>ATP</name>
        <dbReference type="ChEBI" id="CHEBI:30616"/>
    </ligand>
</feature>
<keyword evidence="15 30" id="KW-0418">Kinase</keyword>
<dbReference type="PANTHER" id="PTHR27000:SF777">
    <property type="entry name" value="PROTEIN KINASE DOMAIN-CONTAINING PROTEIN"/>
    <property type="match status" value="1"/>
</dbReference>
<comment type="caution">
    <text evidence="30">The sequence shown here is derived from an EMBL/GenBank/DDBJ whole genome shotgun (WGS) entry which is preliminary data.</text>
</comment>
<comment type="function">
    <text evidence="23">Receptor kinase that detects X.oryzae pv. oryzae protein Ax21 to promote innate immunity. Following X.oryzae pv. oryzae protein Ax21 detection, undergoes cleavage, releasing the processed protein kinase Xa21 chain.</text>
</comment>
<dbReference type="InterPro" id="IPR000719">
    <property type="entry name" value="Prot_kinase_dom"/>
</dbReference>
<keyword evidence="14 26" id="KW-0547">Nucleotide-binding</keyword>
<dbReference type="EMBL" id="LFYR01000620">
    <property type="protein sequence ID" value="KMZ72800.1"/>
    <property type="molecule type" value="Genomic_DNA"/>
</dbReference>
<sequence length="1018" mass="113141">MRSLFFLFSLVLILRNFEAGRSATNNDRVGLLSFKSNIATSKQGSEIFKSWNVSTGTCKWFGINCDDDLNPDRVTSLVLPSLDLTGKISPSLSNLSFLREINLGYNTLHGDIPPEIANLRLLQTLNLTSNTLQGEIPEQLFTDLPELQILALDRNQLHGQIPSNLTGPTKLQYLNLWTNNLTNIIPPELGYLRNLKYLDLGFNKFIGKIPPSIGNITALQHIYLSYNNLVGGIPSQISSCTNLLTLDFMSNGLYGRIPPPLFNFSSLLTLSVGYNLLTGTLPSDFGRNLPELVNLYFYNNNFKDRIPPSLSEATNLEEIELSDNGFSGSVPSNIGATLSKLRKLVLGNNLLSTNDWSFVDSLANCSYLEYLDLTNNSFSGSLPESIAELSTIKTLRLRQNKIVGEITMIGELSSLVTLDLEHNRFTGSIPESIGNLRNLSAFIITNNSFSGEIPDCFGNFSKMVELHMGENEFTGNIPSSFVAMEKLDVLDLSHNKLTGAVPKGLLGISTIANFLNISHNNLVGFLPDDVGSLINLKIFDASHNKFHGRIPNTIRNCVMLESLMLQGNEFNGSIPDEIENLKSLRFLDLSENRLSGTIPSYMENMTMIDYLNLSYNDLEGKLPTHGIFSNGDLFSILGNPKLSATDNHHKLSTRNIVIIVVVASVILLLLIIVGAFLLYKYNKSPKKKKNTRPLMVSWTENNFIQISYDDIQKATGDFSPENLIGSGGFGSVYKGTLTMNVEPKNQVDVAVKVLNVKSSAISKSFMAECKVLRNVRHRNLVRVLTACSSEDTNHNEFKALVYEYMPNGSLDKWLKKGEKSHSNNMSFLERLNIAIDVASALDYLHTQTNTTIVHCDLKPSNILLDVDLVAHVSDFGIAKFILTDQDQTLTKTIQGSIGYIAPECGMGSRLSTLWDVYSYGILLLEIFTCKSPTSEDFGEEMTLHQYVEAHFPNEIFKVADPYLLQQSGLRERGIYDTLASIMRIGLDCSMDSPNERMLMKDVVKKLNDIKDGICKNFV</sequence>
<feature type="signal peptide" evidence="28">
    <location>
        <begin position="1"/>
        <end position="19"/>
    </location>
</feature>
<dbReference type="Gene3D" id="3.30.200.20">
    <property type="entry name" value="Phosphorylase Kinase, domain 1"/>
    <property type="match status" value="1"/>
</dbReference>
<comment type="catalytic activity">
    <reaction evidence="21">
        <text>L-threonyl-[protein] + ATP = O-phospho-L-threonyl-[protein] + ADP + H(+)</text>
        <dbReference type="Rhea" id="RHEA:46608"/>
        <dbReference type="Rhea" id="RHEA-COMP:11060"/>
        <dbReference type="Rhea" id="RHEA-COMP:11605"/>
        <dbReference type="ChEBI" id="CHEBI:15378"/>
        <dbReference type="ChEBI" id="CHEBI:30013"/>
        <dbReference type="ChEBI" id="CHEBI:30616"/>
        <dbReference type="ChEBI" id="CHEBI:61977"/>
        <dbReference type="ChEBI" id="CHEBI:456216"/>
        <dbReference type="EC" id="2.7.11.1"/>
    </reaction>
</comment>
<dbReference type="PROSITE" id="PS50011">
    <property type="entry name" value="PROTEIN_KINASE_DOM"/>
    <property type="match status" value="1"/>
</dbReference>
<evidence type="ECO:0000313" key="30">
    <source>
        <dbReference type="EMBL" id="KMZ72800.1"/>
    </source>
</evidence>
<reference evidence="31" key="1">
    <citation type="journal article" date="2016" name="Nature">
        <title>The genome of the seagrass Zostera marina reveals angiosperm adaptation to the sea.</title>
        <authorList>
            <person name="Olsen J.L."/>
            <person name="Rouze P."/>
            <person name="Verhelst B."/>
            <person name="Lin Y.-C."/>
            <person name="Bayer T."/>
            <person name="Collen J."/>
            <person name="Dattolo E."/>
            <person name="De Paoli E."/>
            <person name="Dittami S."/>
            <person name="Maumus F."/>
            <person name="Michel G."/>
            <person name="Kersting A."/>
            <person name="Lauritano C."/>
            <person name="Lohaus R."/>
            <person name="Toepel M."/>
            <person name="Tonon T."/>
            <person name="Vanneste K."/>
            <person name="Amirebrahimi M."/>
            <person name="Brakel J."/>
            <person name="Bostroem C."/>
            <person name="Chovatia M."/>
            <person name="Grimwood J."/>
            <person name="Jenkins J.W."/>
            <person name="Jueterbock A."/>
            <person name="Mraz A."/>
            <person name="Stam W.T."/>
            <person name="Tice H."/>
            <person name="Bornberg-Bauer E."/>
            <person name="Green P.J."/>
            <person name="Pearson G.A."/>
            <person name="Procaccini G."/>
            <person name="Duarte C.M."/>
            <person name="Schmutz J."/>
            <person name="Reusch T.B.H."/>
            <person name="Van de Peer Y."/>
        </authorList>
    </citation>
    <scope>NUCLEOTIDE SEQUENCE [LARGE SCALE GENOMIC DNA]</scope>
    <source>
        <strain evidence="31">cv. Finnish</strain>
    </source>
</reference>
<proteinExistence type="inferred from homology"/>
<evidence type="ECO:0000256" key="4">
    <source>
        <dbReference type="ARBA" id="ARBA00008684"/>
    </source>
</evidence>
<dbReference type="GO" id="GO:0005524">
    <property type="term" value="F:ATP binding"/>
    <property type="evidence" value="ECO:0007669"/>
    <property type="project" value="UniProtKB-UniRule"/>
</dbReference>
<evidence type="ECO:0000256" key="10">
    <source>
        <dbReference type="ARBA" id="ARBA00022679"/>
    </source>
</evidence>